<keyword evidence="2" id="KW-1185">Reference proteome</keyword>
<dbReference type="GO" id="GO:0030638">
    <property type="term" value="P:polyketide metabolic process"/>
    <property type="evidence" value="ECO:0007669"/>
    <property type="project" value="InterPro"/>
</dbReference>
<evidence type="ECO:0000313" key="2">
    <source>
        <dbReference type="Proteomes" id="UP000597444"/>
    </source>
</evidence>
<dbReference type="PANTHER" id="PTHR38436">
    <property type="entry name" value="POLYKETIDE CYCLASE SNOAL-LIKE DOMAIN"/>
    <property type="match status" value="1"/>
</dbReference>
<dbReference type="Gene3D" id="3.10.450.50">
    <property type="match status" value="1"/>
</dbReference>
<proteinExistence type="predicted"/>
<evidence type="ECO:0000313" key="1">
    <source>
        <dbReference type="EMBL" id="GHO91102.1"/>
    </source>
</evidence>
<dbReference type="Pfam" id="PF07366">
    <property type="entry name" value="SnoaL"/>
    <property type="match status" value="1"/>
</dbReference>
<evidence type="ECO:0008006" key="3">
    <source>
        <dbReference type="Google" id="ProtNLM"/>
    </source>
</evidence>
<dbReference type="InterPro" id="IPR009959">
    <property type="entry name" value="Cyclase_SnoaL-like"/>
</dbReference>
<dbReference type="PANTHER" id="PTHR38436:SF1">
    <property type="entry name" value="ESTER CYCLASE"/>
    <property type="match status" value="1"/>
</dbReference>
<dbReference type="EMBL" id="BNJK01000001">
    <property type="protein sequence ID" value="GHO91102.1"/>
    <property type="molecule type" value="Genomic_DNA"/>
</dbReference>
<protein>
    <recommendedName>
        <fullName evidence="3">Ester cyclase</fullName>
    </recommendedName>
</protein>
<dbReference type="RefSeq" id="WP_220202021.1">
    <property type="nucleotide sequence ID" value="NZ_BNJK01000001.1"/>
</dbReference>
<gene>
    <name evidence="1" type="ORF">KSF_011500</name>
</gene>
<name>A0A8J3MYR0_9CHLR</name>
<dbReference type="Proteomes" id="UP000597444">
    <property type="component" value="Unassembled WGS sequence"/>
</dbReference>
<dbReference type="AlphaFoldDB" id="A0A8J3MYR0"/>
<comment type="caution">
    <text evidence="1">The sequence shown here is derived from an EMBL/GenBank/DDBJ whole genome shotgun (WGS) entry which is preliminary data.</text>
</comment>
<reference evidence="1" key="1">
    <citation type="submission" date="2020-10" db="EMBL/GenBank/DDBJ databases">
        <title>Taxonomic study of unclassified bacteria belonging to the class Ktedonobacteria.</title>
        <authorList>
            <person name="Yabe S."/>
            <person name="Wang C.M."/>
            <person name="Zheng Y."/>
            <person name="Sakai Y."/>
            <person name="Cavaletti L."/>
            <person name="Monciardini P."/>
            <person name="Donadio S."/>
        </authorList>
    </citation>
    <scope>NUCLEOTIDE SEQUENCE</scope>
    <source>
        <strain evidence="1">ID150040</strain>
    </source>
</reference>
<organism evidence="1 2">
    <name type="scientific">Reticulibacter mediterranei</name>
    <dbReference type="NCBI Taxonomy" id="2778369"/>
    <lineage>
        <taxon>Bacteria</taxon>
        <taxon>Bacillati</taxon>
        <taxon>Chloroflexota</taxon>
        <taxon>Ktedonobacteria</taxon>
        <taxon>Ktedonobacterales</taxon>
        <taxon>Reticulibacteraceae</taxon>
        <taxon>Reticulibacter</taxon>
    </lineage>
</organism>
<accession>A0A8J3MYR0</accession>
<dbReference type="SUPFAM" id="SSF54427">
    <property type="entry name" value="NTF2-like"/>
    <property type="match status" value="1"/>
</dbReference>
<dbReference type="InterPro" id="IPR032710">
    <property type="entry name" value="NTF2-like_dom_sf"/>
</dbReference>
<sequence length="138" mass="15323">MSAQDNVKLIEAIVDGFNTRDYGPFIAAAADSIEVRDLPRNVTQHGPAGFRQFTEDLHVAFPDSKITVTNLQATDQQVTLEFSCTGTQTGAFGFFPATNKNISMHFVNIYEISNGKIVKVRTYYDGLTFIRQLGLRLS</sequence>